<name>A0ABU0S8U1_9HYPH</name>
<evidence type="ECO:0000313" key="1">
    <source>
        <dbReference type="EMBL" id="MDQ0997155.1"/>
    </source>
</evidence>
<proteinExistence type="predicted"/>
<dbReference type="EMBL" id="JAUSZT010000003">
    <property type="protein sequence ID" value="MDQ0997155.1"/>
    <property type="molecule type" value="Genomic_DNA"/>
</dbReference>
<comment type="caution">
    <text evidence="1">The sequence shown here is derived from an EMBL/GenBank/DDBJ whole genome shotgun (WGS) entry which is preliminary data.</text>
</comment>
<keyword evidence="2" id="KW-1185">Reference proteome</keyword>
<accession>A0ABU0S8U1</accession>
<reference evidence="1 2" key="1">
    <citation type="submission" date="2023-07" db="EMBL/GenBank/DDBJ databases">
        <title>Comparative genomics of wheat-associated soil bacteria to identify genetic determinants of phenazine resistance.</title>
        <authorList>
            <person name="Mouncey N."/>
        </authorList>
    </citation>
    <scope>NUCLEOTIDE SEQUENCE [LARGE SCALE GENOMIC DNA]</scope>
    <source>
        <strain evidence="1 2">W4I11</strain>
    </source>
</reference>
<organism evidence="1 2">
    <name type="scientific">Phyllobacterium ifriqiyense</name>
    <dbReference type="NCBI Taxonomy" id="314238"/>
    <lineage>
        <taxon>Bacteria</taxon>
        <taxon>Pseudomonadati</taxon>
        <taxon>Pseudomonadota</taxon>
        <taxon>Alphaproteobacteria</taxon>
        <taxon>Hyphomicrobiales</taxon>
        <taxon>Phyllobacteriaceae</taxon>
        <taxon>Phyllobacterium</taxon>
    </lineage>
</organism>
<gene>
    <name evidence="1" type="ORF">QFZ34_002337</name>
</gene>
<dbReference type="RefSeq" id="WP_115054158.1">
    <property type="nucleotide sequence ID" value="NZ_JAUSZT010000003.1"/>
</dbReference>
<dbReference type="Proteomes" id="UP001237780">
    <property type="component" value="Unassembled WGS sequence"/>
</dbReference>
<evidence type="ECO:0000313" key="2">
    <source>
        <dbReference type="Proteomes" id="UP001237780"/>
    </source>
</evidence>
<protein>
    <submittedName>
        <fullName evidence="1">Uncharacterized protein</fullName>
    </submittedName>
</protein>
<sequence>MLEAIEPTLNELLAEPIIRQMMASDGVKSDEVRTLMARVGRLSQAPQRQERAFHVLKMPPNWLYRPGAAERSMCCPK</sequence>